<evidence type="ECO:0000259" key="8">
    <source>
        <dbReference type="PROSITE" id="PS51645"/>
    </source>
</evidence>
<evidence type="ECO:0000256" key="2">
    <source>
        <dbReference type="ARBA" id="ARBA00017881"/>
    </source>
</evidence>
<dbReference type="Gene3D" id="1.25.40.80">
    <property type="match status" value="1"/>
</dbReference>
<organism evidence="9 10">
    <name type="scientific">Oceanospirillum sediminis</name>
    <dbReference type="NCBI Taxonomy" id="2760088"/>
    <lineage>
        <taxon>Bacteria</taxon>
        <taxon>Pseudomonadati</taxon>
        <taxon>Pseudomonadota</taxon>
        <taxon>Gammaproteobacteria</taxon>
        <taxon>Oceanospirillales</taxon>
        <taxon>Oceanospirillaceae</taxon>
        <taxon>Oceanospirillum</taxon>
    </lineage>
</organism>
<dbReference type="Gene3D" id="3.40.50.620">
    <property type="entry name" value="HUPs"/>
    <property type="match status" value="1"/>
</dbReference>
<feature type="binding site" evidence="6">
    <location>
        <begin position="257"/>
        <end position="261"/>
    </location>
    <ligand>
        <name>FAD</name>
        <dbReference type="ChEBI" id="CHEBI:57692"/>
    </ligand>
</feature>
<feature type="binding site" evidence="6">
    <location>
        <position position="244"/>
    </location>
    <ligand>
        <name>FAD</name>
        <dbReference type="ChEBI" id="CHEBI:57692"/>
    </ligand>
</feature>
<name>A0A839IM24_9GAMM</name>
<evidence type="ECO:0000313" key="10">
    <source>
        <dbReference type="Proteomes" id="UP000565262"/>
    </source>
</evidence>
<evidence type="ECO:0000256" key="6">
    <source>
        <dbReference type="PIRSR" id="PIRSR602081-1"/>
    </source>
</evidence>
<dbReference type="InterPro" id="IPR014133">
    <property type="entry name" value="Cry_DASH"/>
</dbReference>
<comment type="caution">
    <text evidence="9">The sequence shown here is derived from an EMBL/GenBank/DDBJ whole genome shotgun (WGS) entry which is preliminary data.</text>
</comment>
<keyword evidence="4 6" id="KW-0274">FAD</keyword>
<dbReference type="Pfam" id="PF03441">
    <property type="entry name" value="FAD_binding_7"/>
    <property type="match status" value="1"/>
</dbReference>
<accession>A0A839IM24</accession>
<keyword evidence="10" id="KW-1185">Reference proteome</keyword>
<evidence type="ECO:0000256" key="1">
    <source>
        <dbReference type="ARBA" id="ARBA00005862"/>
    </source>
</evidence>
<feature type="domain" description="Photolyase/cryptochrome alpha/beta" evidence="8">
    <location>
        <begin position="20"/>
        <end position="151"/>
    </location>
</feature>
<protein>
    <recommendedName>
        <fullName evidence="2 7">Cryptochrome DASH</fullName>
    </recommendedName>
</protein>
<dbReference type="PRINTS" id="PR00147">
    <property type="entry name" value="DNAPHOTLYASE"/>
</dbReference>
<sequence length="458" mass="53159">MTKHLIQTPHTVTIEASPARRGLYCFSQDLRLQDNPALNNLISQTDEILFIYILDLQAFRQNKNGFASLGGQRWRFLKESLLALKASLQRYGHDLHLLSGNRYSVLSELCQQYQISTLAGSYNSGLDEYRDWQQLQQIPETSIQIIHQNALWIKEQLPDHLLKLPRQFTPFRRQMEALTVSAPVTLKEGLQHIRPLPPPDHLIQVSNWPDSPEPHGHAPFSGGEDQGWQQLHRYFWQTRQLSDYKQTRNELDGWQNSSRLSPWLALGCLSPRQVWSDIEQYEAQICCNESTGWLKQELLWREFFYWSAHRLGADLYRPGGERHKNLLTSFYPQRFRSWREGSTPYPLVNACMKQLNSTGFLSNRGRQIVASALVNELAVSWHYGAAYFESQLLDYDPGSNYGNWQYIAGVGADPRGGRHFNLERQRAAYDPDNHFIRKWQGDTTMVEDTIGIDDWPIR</sequence>
<comment type="cofactor">
    <cofactor evidence="7">
        <name>(6R)-5,10-methylene-5,6,7,8-tetrahydrofolate</name>
        <dbReference type="ChEBI" id="CHEBI:15636"/>
    </cofactor>
    <text evidence="7">Binds 1 5,10-methenyltetrahydrofolate (MTHF) per subunit.</text>
</comment>
<dbReference type="PROSITE" id="PS51645">
    <property type="entry name" value="PHR_CRY_ALPHA_BETA"/>
    <property type="match status" value="1"/>
</dbReference>
<dbReference type="InterPro" id="IPR036134">
    <property type="entry name" value="Crypto/Photolyase_FAD-like_sf"/>
</dbReference>
<dbReference type="AlphaFoldDB" id="A0A839IM24"/>
<evidence type="ECO:0000256" key="3">
    <source>
        <dbReference type="ARBA" id="ARBA00022630"/>
    </source>
</evidence>
<reference evidence="9 10" key="1">
    <citation type="submission" date="2020-08" db="EMBL/GenBank/DDBJ databases">
        <title>Oceanospirillum sp. nov. isolated from marine sediment.</title>
        <authorList>
            <person name="Ji X."/>
        </authorList>
    </citation>
    <scope>NUCLEOTIDE SEQUENCE [LARGE SCALE GENOMIC DNA]</scope>
    <source>
        <strain evidence="9 10">D5</strain>
    </source>
</reference>
<comment type="function">
    <text evidence="7">May have a photoreceptor function.</text>
</comment>
<dbReference type="GO" id="GO:0003913">
    <property type="term" value="F:DNA photolyase activity"/>
    <property type="evidence" value="ECO:0007669"/>
    <property type="project" value="InterPro"/>
</dbReference>
<dbReference type="SUPFAM" id="SSF48173">
    <property type="entry name" value="Cryptochrome/photolyase FAD-binding domain"/>
    <property type="match status" value="1"/>
</dbReference>
<dbReference type="Pfam" id="PF00875">
    <property type="entry name" value="DNA_photolyase"/>
    <property type="match status" value="1"/>
</dbReference>
<dbReference type="EMBL" id="JACJFM010000007">
    <property type="protein sequence ID" value="MBB1486453.1"/>
    <property type="molecule type" value="Genomic_DNA"/>
</dbReference>
<dbReference type="InterPro" id="IPR002081">
    <property type="entry name" value="Cryptochrome/DNA_photolyase_1"/>
</dbReference>
<dbReference type="PANTHER" id="PTHR11455">
    <property type="entry name" value="CRYPTOCHROME"/>
    <property type="match status" value="1"/>
</dbReference>
<evidence type="ECO:0000256" key="4">
    <source>
        <dbReference type="ARBA" id="ARBA00022827"/>
    </source>
</evidence>
<evidence type="ECO:0000313" key="9">
    <source>
        <dbReference type="EMBL" id="MBB1486453.1"/>
    </source>
</evidence>
<dbReference type="InterPro" id="IPR005101">
    <property type="entry name" value="Cryptochr/Photolyase_FAD-bd"/>
</dbReference>
<dbReference type="InterPro" id="IPR006050">
    <property type="entry name" value="DNA_photolyase_N"/>
</dbReference>
<dbReference type="GO" id="GO:0071949">
    <property type="term" value="F:FAD binding"/>
    <property type="evidence" value="ECO:0007669"/>
    <property type="project" value="TreeGrafter"/>
</dbReference>
<evidence type="ECO:0000256" key="5">
    <source>
        <dbReference type="ARBA" id="ARBA00022991"/>
    </source>
</evidence>
<dbReference type="GO" id="GO:0000719">
    <property type="term" value="P:photoreactive repair"/>
    <property type="evidence" value="ECO:0007669"/>
    <property type="project" value="TreeGrafter"/>
</dbReference>
<comment type="similarity">
    <text evidence="1 7">Belongs to the DNA photolyase class-1 family.</text>
</comment>
<dbReference type="InterPro" id="IPR036155">
    <property type="entry name" value="Crypto/Photolyase_N_sf"/>
</dbReference>
<dbReference type="RefSeq" id="WP_182808235.1">
    <property type="nucleotide sequence ID" value="NZ_JACJFM010000007.1"/>
</dbReference>
<dbReference type="SUPFAM" id="SSF52425">
    <property type="entry name" value="Cryptochrome/photolyase, N-terminal domain"/>
    <property type="match status" value="1"/>
</dbReference>
<dbReference type="Proteomes" id="UP000565262">
    <property type="component" value="Unassembled WGS sequence"/>
</dbReference>
<feature type="binding site" evidence="6">
    <location>
        <begin position="297"/>
        <end position="305"/>
    </location>
    <ligand>
        <name>FAD</name>
        <dbReference type="ChEBI" id="CHEBI:57692"/>
    </ligand>
</feature>
<keyword evidence="3 6" id="KW-0285">Flavoprotein</keyword>
<dbReference type="InterPro" id="IPR014729">
    <property type="entry name" value="Rossmann-like_a/b/a_fold"/>
</dbReference>
<gene>
    <name evidence="9" type="ORF">H4O21_07505</name>
</gene>
<feature type="binding site" evidence="6">
    <location>
        <begin position="394"/>
        <end position="396"/>
    </location>
    <ligand>
        <name>FAD</name>
        <dbReference type="ChEBI" id="CHEBI:57692"/>
    </ligand>
</feature>
<dbReference type="Gene3D" id="1.10.579.10">
    <property type="entry name" value="DNA Cyclobutane Dipyrimidine Photolyase, subunit A, domain 3"/>
    <property type="match status" value="1"/>
</dbReference>
<dbReference type="GO" id="GO:0003677">
    <property type="term" value="F:DNA binding"/>
    <property type="evidence" value="ECO:0007669"/>
    <property type="project" value="TreeGrafter"/>
</dbReference>
<dbReference type="NCBIfam" id="TIGR02765">
    <property type="entry name" value="crypto_DASH"/>
    <property type="match status" value="1"/>
</dbReference>
<keyword evidence="5 7" id="KW-0157">Chromophore</keyword>
<comment type="cofactor">
    <cofactor evidence="6 7">
        <name>FAD</name>
        <dbReference type="ChEBI" id="CHEBI:57692"/>
    </cofactor>
    <text evidence="6 7">Binds 1 FAD per subunit.</text>
</comment>
<evidence type="ECO:0000256" key="7">
    <source>
        <dbReference type="RuleBase" id="RU367151"/>
    </source>
</evidence>
<proteinExistence type="inferred from homology"/>
<dbReference type="PANTHER" id="PTHR11455:SF22">
    <property type="entry name" value="CRYPTOCHROME DASH"/>
    <property type="match status" value="1"/>
</dbReference>